<evidence type="ECO:0000313" key="9">
    <source>
        <dbReference type="EMBL" id="AQS39948.1"/>
    </source>
</evidence>
<dbReference type="STRING" id="225848.Sps_04867"/>
<dbReference type="InterPro" id="IPR058031">
    <property type="entry name" value="AAA_lid_NorR"/>
</dbReference>
<evidence type="ECO:0000313" key="10">
    <source>
        <dbReference type="Proteomes" id="UP000189545"/>
    </source>
</evidence>
<dbReference type="CDD" id="cd00009">
    <property type="entry name" value="AAA"/>
    <property type="match status" value="1"/>
</dbReference>
<dbReference type="InterPro" id="IPR002078">
    <property type="entry name" value="Sigma_54_int"/>
</dbReference>
<dbReference type="Proteomes" id="UP000189545">
    <property type="component" value="Chromosome"/>
</dbReference>
<name>A0A1S6HX12_9GAMM</name>
<dbReference type="SUPFAM" id="SSF52540">
    <property type="entry name" value="P-loop containing nucleoside triphosphate hydrolases"/>
    <property type="match status" value="1"/>
</dbReference>
<keyword evidence="10" id="KW-1185">Reference proteome</keyword>
<dbReference type="InterPro" id="IPR009057">
    <property type="entry name" value="Homeodomain-like_sf"/>
</dbReference>
<dbReference type="Gene3D" id="1.10.8.60">
    <property type="match status" value="1"/>
</dbReference>
<dbReference type="InterPro" id="IPR025943">
    <property type="entry name" value="Sigma_54_int_dom_ATP-bd_2"/>
</dbReference>
<evidence type="ECO:0000256" key="4">
    <source>
        <dbReference type="ARBA" id="ARBA00023125"/>
    </source>
</evidence>
<keyword evidence="4 9" id="KW-0238">DNA-binding</keyword>
<dbReference type="GO" id="GO:0005524">
    <property type="term" value="F:ATP binding"/>
    <property type="evidence" value="ECO:0007669"/>
    <property type="project" value="UniProtKB-KW"/>
</dbReference>
<dbReference type="PROSITE" id="PS50113">
    <property type="entry name" value="PAC"/>
    <property type="match status" value="1"/>
</dbReference>
<feature type="domain" description="PAS" evidence="7">
    <location>
        <begin position="29"/>
        <end position="68"/>
    </location>
</feature>
<organism evidence="9 10">
    <name type="scientific">Shewanella psychrophila</name>
    <dbReference type="NCBI Taxonomy" id="225848"/>
    <lineage>
        <taxon>Bacteria</taxon>
        <taxon>Pseudomonadati</taxon>
        <taxon>Pseudomonadota</taxon>
        <taxon>Gammaproteobacteria</taxon>
        <taxon>Alteromonadales</taxon>
        <taxon>Shewanellaceae</taxon>
        <taxon>Shewanella</taxon>
    </lineage>
</organism>
<evidence type="ECO:0000256" key="3">
    <source>
        <dbReference type="ARBA" id="ARBA00023015"/>
    </source>
</evidence>
<dbReference type="InterPro" id="IPR013767">
    <property type="entry name" value="PAS_fold"/>
</dbReference>
<accession>A0A1S6HX12</accession>
<evidence type="ECO:0000256" key="2">
    <source>
        <dbReference type="ARBA" id="ARBA00022840"/>
    </source>
</evidence>
<protein>
    <submittedName>
        <fullName evidence="9">DNA-binding protein Fis</fullName>
    </submittedName>
</protein>
<gene>
    <name evidence="9" type="ORF">Sps_04867</name>
</gene>
<evidence type="ECO:0000259" key="7">
    <source>
        <dbReference type="PROSITE" id="PS50112"/>
    </source>
</evidence>
<dbReference type="KEGG" id="spsw:Sps_04867"/>
<dbReference type="EMBL" id="CP014782">
    <property type="protein sequence ID" value="AQS39948.1"/>
    <property type="molecule type" value="Genomic_DNA"/>
</dbReference>
<dbReference type="SUPFAM" id="SSF55785">
    <property type="entry name" value="PYP-like sensor domain (PAS domain)"/>
    <property type="match status" value="1"/>
</dbReference>
<dbReference type="PROSITE" id="PS50112">
    <property type="entry name" value="PAS"/>
    <property type="match status" value="1"/>
</dbReference>
<dbReference type="GO" id="GO:0006355">
    <property type="term" value="P:regulation of DNA-templated transcription"/>
    <property type="evidence" value="ECO:0007669"/>
    <property type="project" value="InterPro"/>
</dbReference>
<dbReference type="AlphaFoldDB" id="A0A1S6HX12"/>
<reference evidence="9 10" key="1">
    <citation type="submission" date="2016-03" db="EMBL/GenBank/DDBJ databases">
        <title>Complete genome sequence of Shewanella psychrophila WP2, a deep sea bacterium isolated from west Pacific sediment.</title>
        <authorList>
            <person name="Xu G."/>
            <person name="Jian H."/>
        </authorList>
    </citation>
    <scope>NUCLEOTIDE SEQUENCE [LARGE SCALE GENOMIC DNA]</scope>
    <source>
        <strain evidence="9 10">WP2</strain>
    </source>
</reference>
<keyword evidence="2" id="KW-0067">ATP-binding</keyword>
<evidence type="ECO:0000256" key="5">
    <source>
        <dbReference type="ARBA" id="ARBA00023163"/>
    </source>
</evidence>
<dbReference type="OrthoDB" id="9804019at2"/>
<dbReference type="InterPro" id="IPR025944">
    <property type="entry name" value="Sigma_54_int_dom_CS"/>
</dbReference>
<dbReference type="PROSITE" id="PS00676">
    <property type="entry name" value="SIGMA54_INTERACT_2"/>
    <property type="match status" value="1"/>
</dbReference>
<dbReference type="InterPro" id="IPR027417">
    <property type="entry name" value="P-loop_NTPase"/>
</dbReference>
<proteinExistence type="predicted"/>
<dbReference type="CDD" id="cd00130">
    <property type="entry name" value="PAS"/>
    <property type="match status" value="1"/>
</dbReference>
<keyword evidence="5" id="KW-0804">Transcription</keyword>
<dbReference type="InterPro" id="IPR003593">
    <property type="entry name" value="AAA+_ATPase"/>
</dbReference>
<dbReference type="SMART" id="SM00091">
    <property type="entry name" value="PAS"/>
    <property type="match status" value="1"/>
</dbReference>
<feature type="domain" description="PAC" evidence="8">
    <location>
        <begin position="101"/>
        <end position="152"/>
    </location>
</feature>
<dbReference type="Pfam" id="PF00158">
    <property type="entry name" value="Sigma54_activat"/>
    <property type="match status" value="1"/>
</dbReference>
<dbReference type="GO" id="GO:0043565">
    <property type="term" value="F:sequence-specific DNA binding"/>
    <property type="evidence" value="ECO:0007669"/>
    <property type="project" value="InterPro"/>
</dbReference>
<dbReference type="PANTHER" id="PTHR32071">
    <property type="entry name" value="TRANSCRIPTIONAL REGULATORY PROTEIN"/>
    <property type="match status" value="1"/>
</dbReference>
<dbReference type="SMART" id="SM00382">
    <property type="entry name" value="AAA"/>
    <property type="match status" value="1"/>
</dbReference>
<dbReference type="PROSITE" id="PS00688">
    <property type="entry name" value="SIGMA54_INTERACT_3"/>
    <property type="match status" value="1"/>
</dbReference>
<dbReference type="InterPro" id="IPR001610">
    <property type="entry name" value="PAC"/>
</dbReference>
<dbReference type="InterPro" id="IPR035965">
    <property type="entry name" value="PAS-like_dom_sf"/>
</dbReference>
<evidence type="ECO:0000256" key="1">
    <source>
        <dbReference type="ARBA" id="ARBA00022741"/>
    </source>
</evidence>
<dbReference type="Gene3D" id="3.30.450.20">
    <property type="entry name" value="PAS domain"/>
    <property type="match status" value="1"/>
</dbReference>
<keyword evidence="1" id="KW-0547">Nucleotide-binding</keyword>
<dbReference type="PROSITE" id="PS50045">
    <property type="entry name" value="SIGMA54_INTERACT_4"/>
    <property type="match status" value="1"/>
</dbReference>
<evidence type="ECO:0000259" key="6">
    <source>
        <dbReference type="PROSITE" id="PS50045"/>
    </source>
</evidence>
<dbReference type="InterPro" id="IPR000014">
    <property type="entry name" value="PAS"/>
</dbReference>
<dbReference type="InterPro" id="IPR002197">
    <property type="entry name" value="HTH_Fis"/>
</dbReference>
<dbReference type="PANTHER" id="PTHR32071:SF117">
    <property type="entry name" value="PTS-DEPENDENT DIHYDROXYACETONE KINASE OPERON REGULATORY PROTEIN-RELATED"/>
    <property type="match status" value="1"/>
</dbReference>
<dbReference type="InterPro" id="IPR000700">
    <property type="entry name" value="PAS-assoc_C"/>
</dbReference>
<dbReference type="Pfam" id="PF25601">
    <property type="entry name" value="AAA_lid_14"/>
    <property type="match status" value="1"/>
</dbReference>
<keyword evidence="3" id="KW-0805">Transcription regulation</keyword>
<dbReference type="Pfam" id="PF02954">
    <property type="entry name" value="HTH_8"/>
    <property type="match status" value="1"/>
</dbReference>
<evidence type="ECO:0000259" key="8">
    <source>
        <dbReference type="PROSITE" id="PS50113"/>
    </source>
</evidence>
<dbReference type="Gene3D" id="3.40.50.300">
    <property type="entry name" value="P-loop containing nucleotide triphosphate hydrolases"/>
    <property type="match status" value="1"/>
</dbReference>
<dbReference type="SUPFAM" id="SSF46689">
    <property type="entry name" value="Homeodomain-like"/>
    <property type="match status" value="1"/>
</dbReference>
<dbReference type="Gene3D" id="1.10.10.60">
    <property type="entry name" value="Homeodomain-like"/>
    <property type="match status" value="1"/>
</dbReference>
<feature type="domain" description="Sigma-54 factor interaction" evidence="6">
    <location>
        <begin position="184"/>
        <end position="413"/>
    </location>
</feature>
<dbReference type="FunFam" id="3.40.50.300:FF:000006">
    <property type="entry name" value="DNA-binding transcriptional regulator NtrC"/>
    <property type="match status" value="1"/>
</dbReference>
<sequence length="492" mass="55144">MTKYGDEMPSSTQLSIDSHTDFLPENKLLLNAVGEGIYGFDLKGNAVFINPAAERMTGWMNEELLGRNIHNCHHHSHADGSDYPQEDCPIYNTLHDGIARETSQDVFWRKDGSSFPVHYTSTPVYKDGVLIGVVAIFRDISIQKQTEHSLRQALEQVQALSEKLTNENHYLLAELADRTGDVGISGESQIIQQMIRQIKLVANTKSTVLICGENGTGKELVARNLHRLSDRSDKPMVSVNCAAFSASLLESELFGHEKGAFTGATSRRKGRFELANNGTLFLDEVAELSLEAQSKLLRVIQEQEFERVGSSETIKVDIRLVAATHHDLLKRVESGLFRMDLYYRLNVFPIKVPPLRERPDDIPQLISHIVTDLNRKLGKKIKGVSKQGLKNLMAYSWPGNVRELQNVLERFSILSHSPILQIPKITSQEPENRVKYGKTLDQVEAEHIRLTLQQLNWRISGPKGAAAVLGLPPSTLRSRMQKLSIIRGAEQS</sequence>
<dbReference type="Pfam" id="PF00989">
    <property type="entry name" value="PAS"/>
    <property type="match status" value="1"/>
</dbReference>
<dbReference type="SMART" id="SM00086">
    <property type="entry name" value="PAC"/>
    <property type="match status" value="1"/>
</dbReference>
<dbReference type="NCBIfam" id="TIGR00229">
    <property type="entry name" value="sensory_box"/>
    <property type="match status" value="1"/>
</dbReference>